<proteinExistence type="predicted"/>
<dbReference type="AlphaFoldDB" id="A0A679HTB2"/>
<keyword evidence="2" id="KW-1185">Reference proteome</keyword>
<protein>
    <submittedName>
        <fullName evidence="1">Uncharacterized protein</fullName>
    </submittedName>
</protein>
<organism evidence="1 2">
    <name type="scientific">Fluviibacter phosphoraccumulans</name>
    <dbReference type="NCBI Taxonomy" id="1751046"/>
    <lineage>
        <taxon>Bacteria</taxon>
        <taxon>Pseudomonadati</taxon>
        <taxon>Pseudomonadota</taxon>
        <taxon>Betaproteobacteria</taxon>
        <taxon>Rhodocyclales</taxon>
        <taxon>Fluviibacteraceae</taxon>
        <taxon>Fluviibacter</taxon>
    </lineage>
</organism>
<gene>
    <name evidence="1" type="ORF">ICHIAU1_16060</name>
</gene>
<evidence type="ECO:0000313" key="1">
    <source>
        <dbReference type="EMBL" id="BBU69323.1"/>
    </source>
</evidence>
<dbReference type="EMBL" id="AP022345">
    <property type="protein sequence ID" value="BBU69323.1"/>
    <property type="molecule type" value="Genomic_DNA"/>
</dbReference>
<name>A0A679HTB2_9RHOO</name>
<accession>A0A679HTB2</accession>
<evidence type="ECO:0000313" key="2">
    <source>
        <dbReference type="Proteomes" id="UP000463961"/>
    </source>
</evidence>
<sequence>MLDWSESVLVAAYFSLLQEPTSVCAAIWLLAPGSLNKQSIGYTIPFLTDERVNPLVIAAFSERAAPECQYSAAVLAPRTDERMTAQLCNYTIHGNREPLETHPAASLFLARINIPLASHDKIRKDLSIAGMKRSSLFPDLANLAQELNNIRALGLNGEDLESEIQN</sequence>
<reference evidence="2" key="1">
    <citation type="submission" date="2020-01" db="EMBL/GenBank/DDBJ databases">
        <title>Phosphoaccumulans saitamaens gen. nov., sp. nov., a polyphosphate accumulating bacterium isolated from surface river water.</title>
        <authorList>
            <person name="Watanabe K."/>
            <person name="Suda W."/>
        </authorList>
    </citation>
    <scope>NUCLEOTIDE SEQUENCE [LARGE SCALE GENOMIC DNA]</scope>
    <source>
        <strain evidence="2">ICHIAU1</strain>
    </source>
</reference>
<dbReference type="Proteomes" id="UP000463961">
    <property type="component" value="Chromosome"/>
</dbReference>